<dbReference type="PANTHER" id="PTHR45586">
    <property type="entry name" value="TPR REPEAT-CONTAINING PROTEIN PA4667"/>
    <property type="match status" value="1"/>
</dbReference>
<evidence type="ECO:0000256" key="2">
    <source>
        <dbReference type="ARBA" id="ARBA00022803"/>
    </source>
</evidence>
<protein>
    <submittedName>
        <fullName evidence="5">PEP-CTERM system TPR-repeat protein PrsT</fullName>
    </submittedName>
</protein>
<dbReference type="PROSITE" id="PS50005">
    <property type="entry name" value="TPR"/>
    <property type="match status" value="3"/>
</dbReference>
<dbReference type="InterPro" id="IPR019734">
    <property type="entry name" value="TPR_rpt"/>
</dbReference>
<keyword evidence="2 3" id="KW-0802">TPR repeat</keyword>
<keyword evidence="6" id="KW-1185">Reference proteome</keyword>
<dbReference type="Pfam" id="PF12895">
    <property type="entry name" value="ANAPC3"/>
    <property type="match status" value="1"/>
</dbReference>
<evidence type="ECO:0000256" key="3">
    <source>
        <dbReference type="PROSITE-ProRule" id="PRU00339"/>
    </source>
</evidence>
<dbReference type="PROSITE" id="PS51257">
    <property type="entry name" value="PROKAR_LIPOPROTEIN"/>
    <property type="match status" value="1"/>
</dbReference>
<feature type="signal peptide" evidence="4">
    <location>
        <begin position="1"/>
        <end position="23"/>
    </location>
</feature>
<dbReference type="Gene3D" id="1.25.40.10">
    <property type="entry name" value="Tetratricopeptide repeat domain"/>
    <property type="match status" value="4"/>
</dbReference>
<dbReference type="AlphaFoldDB" id="A0A420E6Y7"/>
<feature type="chain" id="PRO_5019297670" evidence="4">
    <location>
        <begin position="24"/>
        <end position="926"/>
    </location>
</feature>
<keyword evidence="4" id="KW-0732">Signal</keyword>
<dbReference type="SUPFAM" id="SSF48452">
    <property type="entry name" value="TPR-like"/>
    <property type="match status" value="3"/>
</dbReference>
<accession>A0A420E6Y7</accession>
<name>A0A420E6Y7_9ALTE</name>
<evidence type="ECO:0000313" key="6">
    <source>
        <dbReference type="Proteomes" id="UP000286482"/>
    </source>
</evidence>
<gene>
    <name evidence="5" type="primary">prsT</name>
    <name evidence="5" type="ORF">DBZ36_17130</name>
</gene>
<dbReference type="Proteomes" id="UP000286482">
    <property type="component" value="Unassembled WGS sequence"/>
</dbReference>
<dbReference type="NCBIfam" id="TIGR02917">
    <property type="entry name" value="PEP_TPR_lipo"/>
    <property type="match status" value="1"/>
</dbReference>
<feature type="repeat" description="TPR" evidence="3">
    <location>
        <begin position="809"/>
        <end position="842"/>
    </location>
</feature>
<evidence type="ECO:0000256" key="4">
    <source>
        <dbReference type="SAM" id="SignalP"/>
    </source>
</evidence>
<proteinExistence type="predicted"/>
<keyword evidence="1" id="KW-0677">Repeat</keyword>
<organism evidence="5 6">
    <name type="scientific">Alginatibacterium sediminis</name>
    <dbReference type="NCBI Taxonomy" id="2164068"/>
    <lineage>
        <taxon>Bacteria</taxon>
        <taxon>Pseudomonadati</taxon>
        <taxon>Pseudomonadota</taxon>
        <taxon>Gammaproteobacteria</taxon>
        <taxon>Alteromonadales</taxon>
        <taxon>Alteromonadaceae</taxon>
        <taxon>Alginatibacterium</taxon>
    </lineage>
</organism>
<dbReference type="Pfam" id="PF13432">
    <property type="entry name" value="TPR_16"/>
    <property type="match status" value="3"/>
</dbReference>
<comment type="caution">
    <text evidence="5">The sequence shown here is derived from an EMBL/GenBank/DDBJ whole genome shotgun (WGS) entry which is preliminary data.</text>
</comment>
<dbReference type="Pfam" id="PF14559">
    <property type="entry name" value="TPR_19"/>
    <property type="match status" value="1"/>
</dbReference>
<dbReference type="RefSeq" id="WP_120356188.1">
    <property type="nucleotide sequence ID" value="NZ_RAQO01000009.1"/>
</dbReference>
<dbReference type="InterPro" id="IPR051012">
    <property type="entry name" value="CellSynth/LPSAsmb/PSIAsmb"/>
</dbReference>
<dbReference type="SMART" id="SM00028">
    <property type="entry name" value="TPR"/>
    <property type="match status" value="10"/>
</dbReference>
<evidence type="ECO:0000313" key="5">
    <source>
        <dbReference type="EMBL" id="RKF14377.1"/>
    </source>
</evidence>
<dbReference type="OrthoDB" id="7052525at2"/>
<dbReference type="InterPro" id="IPR011990">
    <property type="entry name" value="TPR-like_helical_dom_sf"/>
</dbReference>
<dbReference type="EMBL" id="RAQO01000009">
    <property type="protein sequence ID" value="RKF14377.1"/>
    <property type="molecule type" value="Genomic_DNA"/>
</dbReference>
<dbReference type="InterPro" id="IPR014266">
    <property type="entry name" value="PEP-CTERM_TPR_PrsT"/>
</dbReference>
<evidence type="ECO:0000256" key="1">
    <source>
        <dbReference type="ARBA" id="ARBA00022737"/>
    </source>
</evidence>
<feature type="repeat" description="TPR" evidence="3">
    <location>
        <begin position="63"/>
        <end position="96"/>
    </location>
</feature>
<sequence length="926" mass="103697">MRLTISNMRITLLSIVIASSVSACFGQNATEFYDAAQNHFAQGDLNNAKIEVKNAIQKDNEEPEYRFLLAQIHFKAGDFASAAKEAERTIKLDPSHTQAELLLARSYLQLNQYDSIIELVDQSKSANESVLTELYAIKALVLFRQNDRENAELALQEAEDISSESLYGRLSRASMLSGDEQIEQAEAIADALVKQAPDNVDVWLLSGHIAAKSSNPEKEAESYLKATELSPYSYGYKLLLANAYMRNSKVDLAEKELTKVLKQNPNHQLSNQIMAKINFAKKDFEAAYSYADIAATNGSQDIANDFIAGYSAIQVKKDERAFRYLSRVITKQPENIDAYRALILVAQRLGDMPNMHKLISNYPFGDENDYSFLQYATQNLRSLGYIDDSNKLALLTAEHSPDPSTKDTTLGVLKLAQNDASGFADLEKAFEEGNDSERTFQALAYYQLKIGQPEQALNTVENWSQSYPDSEPALLFKAALLEQQDNTEAAYEAFTNARNKFPESVKTGIALASFYSRQGEQEKAFELSYALKESFPNDIGAATSLYGLAKDEGEKESVTALTQAQENSMEATDYLTQLATYARIDGDLDRAISHLLLIPAEQRNAQHWQTTIELLIANQQWPQAQEQFELWLANKPNLMPAHLAYIQGLMRFETPESVDEQLKKSFEIFPKNRWLRYIEIDNAINAERIVLAQDLLNSFPASDRASIPLLIKQARLSSVNKDLPKAFDALQAINEKQPSQESAIALAKNLIQQKRVEDAIDQINSDIEVLAPRNEQLKFMLAEIYLQNNSVDASQQIYKEAIQANPEHYIALNNLAWSYLNQQEYQLALEHAQAAHKVRPNNPDIADTLGVALLRNGNPEEAISVLESAYALSKQNDIALHLAEALVVAKQTQKAKTLLEQLVNLSPEQQAEKTKITTAFSTEIVR</sequence>
<dbReference type="PANTHER" id="PTHR45586:SF1">
    <property type="entry name" value="LIPOPOLYSACCHARIDE ASSEMBLY PROTEIN B"/>
    <property type="match status" value="1"/>
</dbReference>
<feature type="repeat" description="TPR" evidence="3">
    <location>
        <begin position="775"/>
        <end position="808"/>
    </location>
</feature>
<reference evidence="5 6" key="1">
    <citation type="submission" date="2018-09" db="EMBL/GenBank/DDBJ databases">
        <authorList>
            <person name="Wang Z."/>
        </authorList>
    </citation>
    <scope>NUCLEOTIDE SEQUENCE [LARGE SCALE GENOMIC DNA]</scope>
    <source>
        <strain evidence="5 6">ALS 81</strain>
    </source>
</reference>